<keyword evidence="1" id="KW-0812">Transmembrane</keyword>
<evidence type="ECO:0000313" key="3">
    <source>
        <dbReference type="Proteomes" id="UP001520878"/>
    </source>
</evidence>
<protein>
    <submittedName>
        <fullName evidence="2">DUF2069 domain-containing protein</fullName>
    </submittedName>
</protein>
<organism evidence="2 3">
    <name type="scientific">Fluctibacter halophilus</name>
    <dbReference type="NCBI Taxonomy" id="226011"/>
    <lineage>
        <taxon>Bacteria</taxon>
        <taxon>Pseudomonadati</taxon>
        <taxon>Pseudomonadota</taxon>
        <taxon>Gammaproteobacteria</taxon>
        <taxon>Alteromonadales</taxon>
        <taxon>Alteromonadaceae</taxon>
        <taxon>Fluctibacter</taxon>
    </lineage>
</organism>
<dbReference type="RefSeq" id="WP_229157552.1">
    <property type="nucleotide sequence ID" value="NZ_JAJEWP010000001.1"/>
</dbReference>
<feature type="transmembrane region" description="Helical" evidence="1">
    <location>
        <begin position="88"/>
        <end position="108"/>
    </location>
</feature>
<dbReference type="Pfam" id="PF09842">
    <property type="entry name" value="DUF2069"/>
    <property type="match status" value="1"/>
</dbReference>
<dbReference type="EMBL" id="JAJEWP010000001">
    <property type="protein sequence ID" value="MCC2615569.1"/>
    <property type="molecule type" value="Genomic_DNA"/>
</dbReference>
<feature type="transmembrane region" description="Helical" evidence="1">
    <location>
        <begin position="33"/>
        <end position="51"/>
    </location>
</feature>
<accession>A0ABS8G4P7</accession>
<proteinExistence type="predicted"/>
<comment type="caution">
    <text evidence="2">The sequence shown here is derived from an EMBL/GenBank/DDBJ whole genome shotgun (WGS) entry which is preliminary data.</text>
</comment>
<keyword evidence="3" id="KW-1185">Reference proteome</keyword>
<evidence type="ECO:0000256" key="1">
    <source>
        <dbReference type="SAM" id="Phobius"/>
    </source>
</evidence>
<dbReference type="Proteomes" id="UP001520878">
    <property type="component" value="Unassembled WGS sequence"/>
</dbReference>
<dbReference type="InterPro" id="IPR018643">
    <property type="entry name" value="DUF2069_membrane"/>
</dbReference>
<keyword evidence="1" id="KW-1133">Transmembrane helix</keyword>
<sequence>MKTSTLRKLATVCHGGLLIWVPVWHYLLSDAQSMSPLLTFAMWVVPLLLPIPGMLKDKPYTYAWANFVVMWYLLHGFTAVYAVDGERLYALVEIILAIGMFVGCSYYARLRGKEQGVGLPKLKQVMQEEKDRFECHSDK</sequence>
<name>A0ABS8G4P7_9ALTE</name>
<feature type="transmembrane region" description="Helical" evidence="1">
    <location>
        <begin position="63"/>
        <end position="82"/>
    </location>
</feature>
<evidence type="ECO:0000313" key="2">
    <source>
        <dbReference type="EMBL" id="MCC2615569.1"/>
    </source>
</evidence>
<gene>
    <name evidence="2" type="ORF">LJ739_04875</name>
</gene>
<feature type="transmembrane region" description="Helical" evidence="1">
    <location>
        <begin position="9"/>
        <end position="27"/>
    </location>
</feature>
<reference evidence="2 3" key="1">
    <citation type="submission" date="2021-10" db="EMBL/GenBank/DDBJ databases">
        <title>Draft genome of Aestuariibacter halophilus JC2043.</title>
        <authorList>
            <person name="Emsley S.A."/>
            <person name="Pfannmuller K.M."/>
            <person name="Ushijima B."/>
            <person name="Saw J.H."/>
            <person name="Videau P."/>
        </authorList>
    </citation>
    <scope>NUCLEOTIDE SEQUENCE [LARGE SCALE GENOMIC DNA]</scope>
    <source>
        <strain evidence="2 3">JC2043</strain>
    </source>
</reference>
<keyword evidence="1" id="KW-0472">Membrane</keyword>